<evidence type="ECO:0000259" key="2">
    <source>
        <dbReference type="PROSITE" id="PS50883"/>
    </source>
</evidence>
<sequence length="676" mass="74921">MNHLHGQYDSPIVLLSFLIAVAASYSALGLAGKIARAKGLSYTVWLIAGSCVMGAGIWSMHFIGMLAFHVEAEVHYNVYITLLSLAAGIIASYFAFRGTAAPDAGMKKLLQAGLFMGSGVVAMHYIGMAAINKPIILAYDPLFVGLSVVVSLAASYAALFLFRKFRRVEGYSKWKLMSAIVMALGICGMHYTGMRASRFVLAPAHYKEAGFVAPQSFLLVGVALAIFFVLVVTFGAMFFDRNVLERMAYHDSLTGMPNRNQLARYFEDSFSGNASGFLLFIDLDRFKTINDTLGHDAGDLFIKEVAERLGRAISGDQTVFRLGGDEFLVVSSSGTKQEAIRLANELVTIIKRPYSVLGNEIYMTTSIGISLAPEHGHNRTALLKAADVAMYRAKTAGKNQFQLFDEETDRMHVRKLELERDLRKALANKELRIYYQPKWDAERNCISGMEALLRWEHPRLGMVSPAEFIPIAEETGLIVSITRWVLIEVCRQNRSWQQRDLVHVCVSVNMSIRVFESSMLCEMVEEALMESGIEPGDLELEITESIAMYDVQDTIRQLQHLKGLGVRVSMDDFGTGYSSLGNLDEIPIDALKIDQMFIRQSAQPSKQAIISTIIAIAAHLKLEVVAEGVETEEQIGFLQSRGCRMMQGYYYGKPMDVDALESWLLSKGGNVSKSIS</sequence>
<dbReference type="Gene3D" id="3.20.20.450">
    <property type="entry name" value="EAL domain"/>
    <property type="match status" value="1"/>
</dbReference>
<dbReference type="PROSITE" id="PS50883">
    <property type="entry name" value="EAL"/>
    <property type="match status" value="1"/>
</dbReference>
<dbReference type="InterPro" id="IPR000160">
    <property type="entry name" value="GGDEF_dom"/>
</dbReference>
<dbReference type="InterPro" id="IPR029787">
    <property type="entry name" value="Nucleotide_cyclase"/>
</dbReference>
<dbReference type="PANTHER" id="PTHR44757">
    <property type="entry name" value="DIGUANYLATE CYCLASE DGCP"/>
    <property type="match status" value="1"/>
</dbReference>
<feature type="transmembrane region" description="Helical" evidence="1">
    <location>
        <begin position="108"/>
        <end position="131"/>
    </location>
</feature>
<dbReference type="PROSITE" id="PS50887">
    <property type="entry name" value="GGDEF"/>
    <property type="match status" value="1"/>
</dbReference>
<reference evidence="5 6" key="1">
    <citation type="submission" date="2021-07" db="EMBL/GenBank/DDBJ databases">
        <title>Paenibacillus radiodurans sp. nov., isolated from the southeastern edge of Tengger Desert.</title>
        <authorList>
            <person name="Zhang G."/>
        </authorList>
    </citation>
    <scope>NUCLEOTIDE SEQUENCE [LARGE SCALE GENOMIC DNA]</scope>
    <source>
        <strain evidence="5 6">DT7-4</strain>
    </source>
</reference>
<gene>
    <name evidence="5" type="ORF">K0T92_24040</name>
</gene>
<dbReference type="InterPro" id="IPR052155">
    <property type="entry name" value="Biofilm_reg_signaling"/>
</dbReference>
<keyword evidence="1" id="KW-0812">Transmembrane</keyword>
<evidence type="ECO:0000313" key="5">
    <source>
        <dbReference type="EMBL" id="MBW7477785.1"/>
    </source>
</evidence>
<feature type="transmembrane region" description="Helical" evidence="1">
    <location>
        <begin position="212"/>
        <end position="239"/>
    </location>
</feature>
<dbReference type="Pfam" id="PF00990">
    <property type="entry name" value="GGDEF"/>
    <property type="match status" value="1"/>
</dbReference>
<keyword evidence="6" id="KW-1185">Reference proteome</keyword>
<evidence type="ECO:0000256" key="1">
    <source>
        <dbReference type="PROSITE-ProRule" id="PRU00244"/>
    </source>
</evidence>
<evidence type="ECO:0000313" key="6">
    <source>
        <dbReference type="Proteomes" id="UP000812277"/>
    </source>
</evidence>
<dbReference type="NCBIfam" id="TIGR00254">
    <property type="entry name" value="GGDEF"/>
    <property type="match status" value="1"/>
</dbReference>
<feature type="transmembrane region" description="Helical" evidence="1">
    <location>
        <begin position="44"/>
        <end position="70"/>
    </location>
</feature>
<dbReference type="Gene3D" id="3.30.70.270">
    <property type="match status" value="1"/>
</dbReference>
<dbReference type="Pfam" id="PF03707">
    <property type="entry name" value="MHYT"/>
    <property type="match status" value="3"/>
</dbReference>
<keyword evidence="1" id="KW-1133">Transmembrane helix</keyword>
<name>A0ABS7DCW8_9BACL</name>
<dbReference type="SMART" id="SM00267">
    <property type="entry name" value="GGDEF"/>
    <property type="match status" value="1"/>
</dbReference>
<dbReference type="CDD" id="cd01949">
    <property type="entry name" value="GGDEF"/>
    <property type="match status" value="1"/>
</dbReference>
<feature type="transmembrane region" description="Helical" evidence="1">
    <location>
        <begin position="174"/>
        <end position="192"/>
    </location>
</feature>
<feature type="domain" description="GGDEF" evidence="3">
    <location>
        <begin position="274"/>
        <end position="406"/>
    </location>
</feature>
<keyword evidence="1" id="KW-0472">Membrane</keyword>
<dbReference type="PROSITE" id="PS50924">
    <property type="entry name" value="MHYT"/>
    <property type="match status" value="1"/>
</dbReference>
<comment type="caution">
    <text evidence="5">The sequence shown here is derived from an EMBL/GenBank/DDBJ whole genome shotgun (WGS) entry which is preliminary data.</text>
</comment>
<dbReference type="SUPFAM" id="SSF141868">
    <property type="entry name" value="EAL domain-like"/>
    <property type="match status" value="1"/>
</dbReference>
<dbReference type="InterPro" id="IPR035919">
    <property type="entry name" value="EAL_sf"/>
</dbReference>
<protein>
    <submittedName>
        <fullName evidence="5">EAL domain-containing protein</fullName>
    </submittedName>
</protein>
<dbReference type="InterPro" id="IPR005330">
    <property type="entry name" value="MHYT_dom"/>
</dbReference>
<dbReference type="PANTHER" id="PTHR44757:SF2">
    <property type="entry name" value="BIOFILM ARCHITECTURE MAINTENANCE PROTEIN MBAA"/>
    <property type="match status" value="1"/>
</dbReference>
<evidence type="ECO:0000259" key="4">
    <source>
        <dbReference type="PROSITE" id="PS50924"/>
    </source>
</evidence>
<feature type="transmembrane region" description="Helical" evidence="1">
    <location>
        <begin position="12"/>
        <end position="32"/>
    </location>
</feature>
<dbReference type="Proteomes" id="UP000812277">
    <property type="component" value="Unassembled WGS sequence"/>
</dbReference>
<feature type="domain" description="EAL" evidence="2">
    <location>
        <begin position="415"/>
        <end position="668"/>
    </location>
</feature>
<proteinExistence type="predicted"/>
<dbReference type="RefSeq" id="WP_219875165.1">
    <property type="nucleotide sequence ID" value="NZ_JAHZIJ010000031.1"/>
</dbReference>
<feature type="transmembrane region" description="Helical" evidence="1">
    <location>
        <begin position="76"/>
        <end position="96"/>
    </location>
</feature>
<dbReference type="CDD" id="cd01948">
    <property type="entry name" value="EAL"/>
    <property type="match status" value="1"/>
</dbReference>
<dbReference type="EMBL" id="JAHZIJ010000031">
    <property type="protein sequence ID" value="MBW7477785.1"/>
    <property type="molecule type" value="Genomic_DNA"/>
</dbReference>
<evidence type="ECO:0000259" key="3">
    <source>
        <dbReference type="PROSITE" id="PS50887"/>
    </source>
</evidence>
<organism evidence="5 6">
    <name type="scientific">Paenibacillus oenotherae</name>
    <dbReference type="NCBI Taxonomy" id="1435645"/>
    <lineage>
        <taxon>Bacteria</taxon>
        <taxon>Bacillati</taxon>
        <taxon>Bacillota</taxon>
        <taxon>Bacilli</taxon>
        <taxon>Bacillales</taxon>
        <taxon>Paenibacillaceae</taxon>
        <taxon>Paenibacillus</taxon>
    </lineage>
</organism>
<dbReference type="SUPFAM" id="SSF55073">
    <property type="entry name" value="Nucleotide cyclase"/>
    <property type="match status" value="1"/>
</dbReference>
<dbReference type="InterPro" id="IPR001633">
    <property type="entry name" value="EAL_dom"/>
</dbReference>
<dbReference type="SMART" id="SM00052">
    <property type="entry name" value="EAL"/>
    <property type="match status" value="1"/>
</dbReference>
<accession>A0ABS7DCW8</accession>
<feature type="domain" description="MHYT" evidence="4">
    <location>
        <begin position="8"/>
        <end position="200"/>
    </location>
</feature>
<dbReference type="InterPro" id="IPR043128">
    <property type="entry name" value="Rev_trsase/Diguanyl_cyclase"/>
</dbReference>
<dbReference type="Pfam" id="PF00563">
    <property type="entry name" value="EAL"/>
    <property type="match status" value="1"/>
</dbReference>
<feature type="transmembrane region" description="Helical" evidence="1">
    <location>
        <begin position="143"/>
        <end position="162"/>
    </location>
</feature>